<dbReference type="EMBL" id="MU266427">
    <property type="protein sequence ID" value="KAH7924337.1"/>
    <property type="molecule type" value="Genomic_DNA"/>
</dbReference>
<comment type="caution">
    <text evidence="1">The sequence shown here is derived from an EMBL/GenBank/DDBJ whole genome shotgun (WGS) entry which is preliminary data.</text>
</comment>
<name>A0ACB8BF17_9AGAM</name>
<keyword evidence="2" id="KW-1185">Reference proteome</keyword>
<sequence length="102" mass="11658">MKHLTILSRCEYLPTAERLGKTHADAFVSIAALIEISALYAIRLKPFRYPLRHIEEPFVFLLPVLSQSQVTAPLLIMRRVSVKLVMVVSPDTTLRISWRTVL</sequence>
<dbReference type="Proteomes" id="UP000790709">
    <property type="component" value="Unassembled WGS sequence"/>
</dbReference>
<gene>
    <name evidence="1" type="ORF">BV22DRAFT_515501</name>
</gene>
<organism evidence="1 2">
    <name type="scientific">Leucogyrophana mollusca</name>
    <dbReference type="NCBI Taxonomy" id="85980"/>
    <lineage>
        <taxon>Eukaryota</taxon>
        <taxon>Fungi</taxon>
        <taxon>Dikarya</taxon>
        <taxon>Basidiomycota</taxon>
        <taxon>Agaricomycotina</taxon>
        <taxon>Agaricomycetes</taxon>
        <taxon>Agaricomycetidae</taxon>
        <taxon>Boletales</taxon>
        <taxon>Boletales incertae sedis</taxon>
        <taxon>Leucogyrophana</taxon>
    </lineage>
</organism>
<evidence type="ECO:0000313" key="1">
    <source>
        <dbReference type="EMBL" id="KAH7924337.1"/>
    </source>
</evidence>
<reference evidence="1" key="1">
    <citation type="journal article" date="2021" name="New Phytol.">
        <title>Evolutionary innovations through gain and loss of genes in the ectomycorrhizal Boletales.</title>
        <authorList>
            <person name="Wu G."/>
            <person name="Miyauchi S."/>
            <person name="Morin E."/>
            <person name="Kuo A."/>
            <person name="Drula E."/>
            <person name="Varga T."/>
            <person name="Kohler A."/>
            <person name="Feng B."/>
            <person name="Cao Y."/>
            <person name="Lipzen A."/>
            <person name="Daum C."/>
            <person name="Hundley H."/>
            <person name="Pangilinan J."/>
            <person name="Johnson J."/>
            <person name="Barry K."/>
            <person name="LaButti K."/>
            <person name="Ng V."/>
            <person name="Ahrendt S."/>
            <person name="Min B."/>
            <person name="Choi I.G."/>
            <person name="Park H."/>
            <person name="Plett J.M."/>
            <person name="Magnuson J."/>
            <person name="Spatafora J.W."/>
            <person name="Nagy L.G."/>
            <person name="Henrissat B."/>
            <person name="Grigoriev I.V."/>
            <person name="Yang Z.L."/>
            <person name="Xu J."/>
            <person name="Martin F.M."/>
        </authorList>
    </citation>
    <scope>NUCLEOTIDE SEQUENCE</scope>
    <source>
        <strain evidence="1">KUC20120723A-06</strain>
    </source>
</reference>
<accession>A0ACB8BF17</accession>
<proteinExistence type="predicted"/>
<protein>
    <submittedName>
        <fullName evidence="1">Uncharacterized protein</fullName>
    </submittedName>
</protein>
<evidence type="ECO:0000313" key="2">
    <source>
        <dbReference type="Proteomes" id="UP000790709"/>
    </source>
</evidence>